<dbReference type="KEGG" id="cpra:CPter91_4690"/>
<dbReference type="Proteomes" id="UP000074561">
    <property type="component" value="Chromosome"/>
</dbReference>
<dbReference type="GO" id="GO:0006355">
    <property type="term" value="P:regulation of DNA-templated transcription"/>
    <property type="evidence" value="ECO:0007669"/>
    <property type="project" value="InterPro"/>
</dbReference>
<keyword evidence="7" id="KW-0804">Transcription</keyword>
<dbReference type="GO" id="GO:0005829">
    <property type="term" value="C:cytosol"/>
    <property type="evidence" value="ECO:0007669"/>
    <property type="project" value="TreeGrafter"/>
</dbReference>
<dbReference type="Gene3D" id="3.40.50.2300">
    <property type="match status" value="1"/>
</dbReference>
<dbReference type="InterPro" id="IPR016032">
    <property type="entry name" value="Sig_transdc_resp-reg_C-effctor"/>
</dbReference>
<dbReference type="GO" id="GO:0000156">
    <property type="term" value="F:phosphorelay response regulator activity"/>
    <property type="evidence" value="ECO:0007669"/>
    <property type="project" value="TreeGrafter"/>
</dbReference>
<dbReference type="SMART" id="SM00862">
    <property type="entry name" value="Trans_reg_C"/>
    <property type="match status" value="1"/>
</dbReference>
<gene>
    <name evidence="12" type="primary">hrpG</name>
    <name evidence="12" type="ORF">CPter91_4690</name>
</gene>
<keyword evidence="4" id="KW-0902">Two-component regulatory system</keyword>
<dbReference type="SUPFAM" id="SSF46894">
    <property type="entry name" value="C-terminal effector domain of the bipartite response regulators"/>
    <property type="match status" value="1"/>
</dbReference>
<dbReference type="SUPFAM" id="SSF52172">
    <property type="entry name" value="CheY-like"/>
    <property type="match status" value="1"/>
</dbReference>
<dbReference type="InterPro" id="IPR001789">
    <property type="entry name" value="Sig_transdc_resp-reg_receiver"/>
</dbReference>
<evidence type="ECO:0000256" key="6">
    <source>
        <dbReference type="ARBA" id="ARBA00023125"/>
    </source>
</evidence>
<dbReference type="PATRIC" id="fig|279113.9.peg.4647"/>
<proteinExistence type="predicted"/>
<dbReference type="InterPro" id="IPR036388">
    <property type="entry name" value="WH-like_DNA-bd_sf"/>
</dbReference>
<evidence type="ECO:0000256" key="2">
    <source>
        <dbReference type="ARBA" id="ARBA00022490"/>
    </source>
</evidence>
<dbReference type="PROSITE" id="PS50110">
    <property type="entry name" value="RESPONSE_REGULATORY"/>
    <property type="match status" value="1"/>
</dbReference>
<sequence length="301" mass="33289">MIVVGQKKNRCSINHPASAASFPAAENFKNAQSPFQGDSNRGLGMRFAILTDDTVLVQKLAQYFEKYSITIDAYCTELLILRAMRTISYDLVLLDARSTVELASSLLSWRTCNADFYTPAIILTSLLTWNVMQDWIEAGAHDVVNRADIDQIGLRVCVALRRLAHCTRVDRIQVGGYVLNLGSDMVTCDGIDVSLTPREFSIAWLLFSNPGKFLSRSQIITSVWGNSEEVAARSLEQHIYKLRKKLGLSSTAAGASLRTVYALGYKLEISPDLRQAEKSAPEQLQVEVRAEDDGSVIPAIP</sequence>
<feature type="modified residue" description="4-aspartylphosphate" evidence="8">
    <location>
        <position position="95"/>
    </location>
</feature>
<keyword evidence="2" id="KW-0963">Cytoplasm</keyword>
<evidence type="ECO:0000313" key="12">
    <source>
        <dbReference type="EMBL" id="AMP06989.1"/>
    </source>
</evidence>
<keyword evidence="3 8" id="KW-0597">Phosphoprotein</keyword>
<dbReference type="PANTHER" id="PTHR48111">
    <property type="entry name" value="REGULATOR OF RPOS"/>
    <property type="match status" value="1"/>
</dbReference>
<accession>A0A127QA95</accession>
<evidence type="ECO:0000256" key="7">
    <source>
        <dbReference type="ARBA" id="ARBA00023163"/>
    </source>
</evidence>
<dbReference type="EMBL" id="CP013234">
    <property type="protein sequence ID" value="AMP06989.1"/>
    <property type="molecule type" value="Genomic_DNA"/>
</dbReference>
<organism evidence="12 13">
    <name type="scientific">Collimonas pratensis</name>
    <dbReference type="NCBI Taxonomy" id="279113"/>
    <lineage>
        <taxon>Bacteria</taxon>
        <taxon>Pseudomonadati</taxon>
        <taxon>Pseudomonadota</taxon>
        <taxon>Betaproteobacteria</taxon>
        <taxon>Burkholderiales</taxon>
        <taxon>Oxalobacteraceae</taxon>
        <taxon>Collimonas</taxon>
    </lineage>
</organism>
<feature type="domain" description="Response regulatory" evidence="10">
    <location>
        <begin position="46"/>
        <end position="161"/>
    </location>
</feature>
<comment type="subcellular location">
    <subcellularLocation>
        <location evidence="1">Cytoplasm</location>
    </subcellularLocation>
</comment>
<reference evidence="12 13" key="1">
    <citation type="submission" date="2015-11" db="EMBL/GenBank/DDBJ databases">
        <title>Exploring the genomic traits of fungus-feeding bacterial genus Collimonas.</title>
        <authorList>
            <person name="Song C."/>
            <person name="Schmidt R."/>
            <person name="de Jager V."/>
            <person name="Krzyzanowska D."/>
            <person name="Jongedijk E."/>
            <person name="Cankar K."/>
            <person name="Beekwilder J."/>
            <person name="van Veen A."/>
            <person name="de Boer W."/>
            <person name="van Veen J.A."/>
            <person name="Garbeva P."/>
        </authorList>
    </citation>
    <scope>NUCLEOTIDE SEQUENCE [LARGE SCALE GENOMIC DNA]</scope>
    <source>
        <strain evidence="12 13">Ter91</strain>
    </source>
</reference>
<dbReference type="InterPro" id="IPR001867">
    <property type="entry name" value="OmpR/PhoB-type_DNA-bd"/>
</dbReference>
<dbReference type="InterPro" id="IPR011006">
    <property type="entry name" value="CheY-like_superfamily"/>
</dbReference>
<protein>
    <submittedName>
        <fullName evidence="12">Transcriptional regulatory, C terminal family protein</fullName>
    </submittedName>
</protein>
<feature type="DNA-binding region" description="OmpR/PhoB-type" evidence="9">
    <location>
        <begin position="169"/>
        <end position="269"/>
    </location>
</feature>
<dbReference type="OrthoDB" id="6007214at2"/>
<dbReference type="Pfam" id="PF00486">
    <property type="entry name" value="Trans_reg_C"/>
    <property type="match status" value="1"/>
</dbReference>
<evidence type="ECO:0000259" key="11">
    <source>
        <dbReference type="PROSITE" id="PS51755"/>
    </source>
</evidence>
<evidence type="ECO:0000313" key="13">
    <source>
        <dbReference type="Proteomes" id="UP000074561"/>
    </source>
</evidence>
<evidence type="ECO:0000259" key="10">
    <source>
        <dbReference type="PROSITE" id="PS50110"/>
    </source>
</evidence>
<evidence type="ECO:0000256" key="1">
    <source>
        <dbReference type="ARBA" id="ARBA00004496"/>
    </source>
</evidence>
<dbReference type="GO" id="GO:0000976">
    <property type="term" value="F:transcription cis-regulatory region binding"/>
    <property type="evidence" value="ECO:0007669"/>
    <property type="project" value="TreeGrafter"/>
</dbReference>
<dbReference type="CDD" id="cd00383">
    <property type="entry name" value="trans_reg_C"/>
    <property type="match status" value="1"/>
</dbReference>
<dbReference type="PROSITE" id="PS51755">
    <property type="entry name" value="OMPR_PHOB"/>
    <property type="match status" value="1"/>
</dbReference>
<evidence type="ECO:0000256" key="9">
    <source>
        <dbReference type="PROSITE-ProRule" id="PRU01091"/>
    </source>
</evidence>
<dbReference type="Gene3D" id="1.10.10.10">
    <property type="entry name" value="Winged helix-like DNA-binding domain superfamily/Winged helix DNA-binding domain"/>
    <property type="match status" value="1"/>
</dbReference>
<dbReference type="PANTHER" id="PTHR48111:SF35">
    <property type="entry name" value="TRANSCRIPTIONAL REGULATORY PROTEIN QSEB"/>
    <property type="match status" value="1"/>
</dbReference>
<dbReference type="GO" id="GO:0032993">
    <property type="term" value="C:protein-DNA complex"/>
    <property type="evidence" value="ECO:0007669"/>
    <property type="project" value="TreeGrafter"/>
</dbReference>
<evidence type="ECO:0000256" key="8">
    <source>
        <dbReference type="PROSITE-ProRule" id="PRU00169"/>
    </source>
</evidence>
<evidence type="ECO:0000256" key="5">
    <source>
        <dbReference type="ARBA" id="ARBA00023015"/>
    </source>
</evidence>
<dbReference type="AlphaFoldDB" id="A0A127QA95"/>
<dbReference type="STRING" id="279113.CPter91_4690"/>
<dbReference type="InterPro" id="IPR039420">
    <property type="entry name" value="WalR-like"/>
</dbReference>
<evidence type="ECO:0000256" key="3">
    <source>
        <dbReference type="ARBA" id="ARBA00022553"/>
    </source>
</evidence>
<keyword evidence="6 9" id="KW-0238">DNA-binding</keyword>
<name>A0A127QA95_9BURK</name>
<keyword evidence="5" id="KW-0805">Transcription regulation</keyword>
<evidence type="ECO:0000256" key="4">
    <source>
        <dbReference type="ARBA" id="ARBA00023012"/>
    </source>
</evidence>
<feature type="domain" description="OmpR/PhoB-type" evidence="11">
    <location>
        <begin position="169"/>
        <end position="269"/>
    </location>
</feature>